<evidence type="ECO:0000313" key="4">
    <source>
        <dbReference type="EMBL" id="KAF4624765.1"/>
    </source>
</evidence>
<dbReference type="EMBL" id="JAAMPI010001560">
    <property type="protein sequence ID" value="KAF4624765.1"/>
    <property type="molecule type" value="Genomic_DNA"/>
</dbReference>
<dbReference type="PANTHER" id="PTHR47706:SF9">
    <property type="entry name" value="NMRA-LIKE DOMAIN-CONTAINING PROTEIN-RELATED"/>
    <property type="match status" value="1"/>
</dbReference>
<evidence type="ECO:0000259" key="3">
    <source>
        <dbReference type="Pfam" id="PF05368"/>
    </source>
</evidence>
<dbReference type="GO" id="GO:0016491">
    <property type="term" value="F:oxidoreductase activity"/>
    <property type="evidence" value="ECO:0007669"/>
    <property type="project" value="UniProtKB-KW"/>
</dbReference>
<organism evidence="4 5">
    <name type="scientific">Cudoniella acicularis</name>
    <dbReference type="NCBI Taxonomy" id="354080"/>
    <lineage>
        <taxon>Eukaryota</taxon>
        <taxon>Fungi</taxon>
        <taxon>Dikarya</taxon>
        <taxon>Ascomycota</taxon>
        <taxon>Pezizomycotina</taxon>
        <taxon>Leotiomycetes</taxon>
        <taxon>Helotiales</taxon>
        <taxon>Tricladiaceae</taxon>
        <taxon>Cudoniella</taxon>
    </lineage>
</organism>
<dbReference type="PANTHER" id="PTHR47706">
    <property type="entry name" value="NMRA-LIKE FAMILY PROTEIN"/>
    <property type="match status" value="1"/>
</dbReference>
<evidence type="ECO:0000256" key="1">
    <source>
        <dbReference type="ARBA" id="ARBA00022857"/>
    </source>
</evidence>
<dbReference type="InterPro" id="IPR036291">
    <property type="entry name" value="NAD(P)-bd_dom_sf"/>
</dbReference>
<keyword evidence="1" id="KW-0521">NADP</keyword>
<proteinExistence type="predicted"/>
<feature type="domain" description="NmrA-like" evidence="3">
    <location>
        <begin position="269"/>
        <end position="508"/>
    </location>
</feature>
<gene>
    <name evidence="4" type="ORF">G7Y89_g13404</name>
</gene>
<dbReference type="InterPro" id="IPR008030">
    <property type="entry name" value="NmrA-like"/>
</dbReference>
<protein>
    <recommendedName>
        <fullName evidence="3">NmrA-like domain-containing protein</fullName>
    </recommendedName>
</protein>
<keyword evidence="2" id="KW-0560">Oxidoreductase</keyword>
<dbReference type="OrthoDB" id="9984533at2759"/>
<sequence>MEYGDGIGTNIWTTMGEESGSGPPAGVDDAIYNRVERLKTSVEILRKALERSEQGDVASDILPPASHRAVELGGIRRRIPRAASPSINEHDLGAGQISTASEENITPASDVALHVASPIRIDSLLGATPPTPPTPLLQHLQSIFELATRHFKMSIAPGSFYYSYKMRHNLPRSDIALRKGNTTSLQGARNFWKPISPVLIRGAGAASALLVVDSEHSGGVALTGAILGGLNLSVLAKRAGPNRKINLLKLYSIVSTTSKHCRFNMSSIKNVLVVGAKGNVGPVVVQHLLSANFTVSLLSRENSTNSAFPNVKVFQTDYSEASLAQACKGQDAIVSTMSALAAMTQTKIIDAAIASDVKRFIPSDFGPNTPDMSTIEQYLPALYQRLKPKKMILDYLDEKASRNPNFTWTAIGAAPLFDWTLKSGFMGTSVPNHTSTIIDSGNKSYITTTIPQIARAIVSVLRKPAETANKYLLVTSFKTTQNQILDAAERATGQKFEVKKVDAEAWKKEGVEMLQKGDFRAFGRFWGWFLWKDGEGYWAPGNEIMGNELLALPQEDMEVVIKEVAGL</sequence>
<keyword evidence="5" id="KW-1185">Reference proteome</keyword>
<dbReference type="CDD" id="cd05259">
    <property type="entry name" value="PCBER_SDR_a"/>
    <property type="match status" value="1"/>
</dbReference>
<dbReference type="Gene3D" id="3.40.50.720">
    <property type="entry name" value="NAD(P)-binding Rossmann-like Domain"/>
    <property type="match status" value="1"/>
</dbReference>
<reference evidence="4 5" key="1">
    <citation type="submission" date="2020-03" db="EMBL/GenBank/DDBJ databases">
        <title>Draft Genome Sequence of Cudoniella acicularis.</title>
        <authorList>
            <person name="Buettner E."/>
            <person name="Kellner H."/>
        </authorList>
    </citation>
    <scope>NUCLEOTIDE SEQUENCE [LARGE SCALE GENOMIC DNA]</scope>
    <source>
        <strain evidence="4 5">DSM 108380</strain>
    </source>
</reference>
<dbReference type="Pfam" id="PF05368">
    <property type="entry name" value="NmrA"/>
    <property type="match status" value="1"/>
</dbReference>
<accession>A0A8H4VYA1</accession>
<dbReference type="Proteomes" id="UP000566819">
    <property type="component" value="Unassembled WGS sequence"/>
</dbReference>
<dbReference type="AlphaFoldDB" id="A0A8H4VYA1"/>
<dbReference type="SUPFAM" id="SSF51735">
    <property type="entry name" value="NAD(P)-binding Rossmann-fold domains"/>
    <property type="match status" value="1"/>
</dbReference>
<dbReference type="Gene3D" id="3.90.25.10">
    <property type="entry name" value="UDP-galactose 4-epimerase, domain 1"/>
    <property type="match status" value="1"/>
</dbReference>
<evidence type="ECO:0000313" key="5">
    <source>
        <dbReference type="Proteomes" id="UP000566819"/>
    </source>
</evidence>
<dbReference type="InterPro" id="IPR051609">
    <property type="entry name" value="NmrA/Isoflavone_reductase-like"/>
</dbReference>
<dbReference type="InterPro" id="IPR045312">
    <property type="entry name" value="PCBER-like"/>
</dbReference>
<comment type="caution">
    <text evidence="4">The sequence shown here is derived from an EMBL/GenBank/DDBJ whole genome shotgun (WGS) entry which is preliminary data.</text>
</comment>
<evidence type="ECO:0000256" key="2">
    <source>
        <dbReference type="ARBA" id="ARBA00023002"/>
    </source>
</evidence>
<name>A0A8H4VYA1_9HELO</name>